<protein>
    <submittedName>
        <fullName evidence="1">Uncharacterized protein</fullName>
    </submittedName>
</protein>
<accession>A0ABY3QAZ6</accession>
<sequence length="251" mass="27561">MDLEYLGRRLNAKSYEALEAFRLEVARITRESVGTGNLNSSRTQLIIGDAAVDTFTKRALDAAQFTYDLTENHGDHVTAALKFCMGRMADMIRQELESGFRSAGDPGILNRTRDRLAQKNEQLIDDYAHGMMGSTKMKKNGSINIIQNNSPGGVQQVGSNFSQSVFNQTHHSLVQEIDKALASPEFKALAAEDQLEVHDLADAVKFEAEKSQPDAGKLKRWGDKLVKTSADVGLKVLSSTIAALLLKIYTG</sequence>
<keyword evidence="2" id="KW-1185">Reference proteome</keyword>
<proteinExistence type="predicted"/>
<dbReference type="EMBL" id="CP088100">
    <property type="protein sequence ID" value="UFW82998.1"/>
    <property type="molecule type" value="Genomic_DNA"/>
</dbReference>
<evidence type="ECO:0000313" key="2">
    <source>
        <dbReference type="Proteomes" id="UP001430990"/>
    </source>
</evidence>
<gene>
    <name evidence="1" type="ORF">BjapCC829_23725</name>
</gene>
<evidence type="ECO:0000313" key="1">
    <source>
        <dbReference type="EMBL" id="UFW82998.1"/>
    </source>
</evidence>
<organism evidence="1 2">
    <name type="scientific">Bradyrhizobium barranii</name>
    <dbReference type="NCBI Taxonomy" id="2992140"/>
    <lineage>
        <taxon>Bacteria</taxon>
        <taxon>Pseudomonadati</taxon>
        <taxon>Pseudomonadota</taxon>
        <taxon>Alphaproteobacteria</taxon>
        <taxon>Hyphomicrobiales</taxon>
        <taxon>Nitrobacteraceae</taxon>
        <taxon>Bradyrhizobium</taxon>
    </lineage>
</organism>
<dbReference type="RefSeq" id="WP_231141992.1">
    <property type="nucleotide sequence ID" value="NZ_CP088100.1"/>
</dbReference>
<reference evidence="1" key="1">
    <citation type="submission" date="2021-11" db="EMBL/GenBank/DDBJ databases">
        <title>Australian commercial rhizobial inoculants.</title>
        <authorList>
            <person name="Kohlmeier M.G."/>
            <person name="O'Hara G.W."/>
            <person name="Colombi E."/>
            <person name="Ramsay J.P."/>
            <person name="Terpolilli J."/>
        </authorList>
    </citation>
    <scope>NUCLEOTIDE SEQUENCE</scope>
    <source>
        <strain evidence="1">CC829</strain>
    </source>
</reference>
<dbReference type="Proteomes" id="UP001430990">
    <property type="component" value="Chromosome"/>
</dbReference>
<name>A0ABY3QAZ6_9BRAD</name>